<dbReference type="EMBL" id="CAJJDN010000238">
    <property type="protein sequence ID" value="CAD8129700.1"/>
    <property type="molecule type" value="Genomic_DNA"/>
</dbReference>
<keyword evidence="5" id="KW-1185">Reference proteome</keyword>
<proteinExistence type="predicted"/>
<keyword evidence="3" id="KW-0175">Coiled coil</keyword>
<dbReference type="Proteomes" id="UP000692954">
    <property type="component" value="Unassembled WGS sequence"/>
</dbReference>
<protein>
    <submittedName>
        <fullName evidence="4">Uncharacterized protein</fullName>
    </submittedName>
</protein>
<organism evidence="4 5">
    <name type="scientific">Paramecium sonneborni</name>
    <dbReference type="NCBI Taxonomy" id="65129"/>
    <lineage>
        <taxon>Eukaryota</taxon>
        <taxon>Sar</taxon>
        <taxon>Alveolata</taxon>
        <taxon>Ciliophora</taxon>
        <taxon>Intramacronucleata</taxon>
        <taxon>Oligohymenophorea</taxon>
        <taxon>Peniculida</taxon>
        <taxon>Parameciidae</taxon>
        <taxon>Paramecium</taxon>
    </lineage>
</organism>
<dbReference type="InterPro" id="IPR050349">
    <property type="entry name" value="WD_LIS1/nudF_dynein_reg"/>
</dbReference>
<sequence>MIKTEQKLEQGYKERVEQILTLQKQKISSLLCLKDAQSFQVNCKSLLAQIKTDFILIKNESDQLQNKNINQQLLKLLPDAQFRIYQVINQTENLSDIQNLLNNYDEKLEQINQYTETFTKSITQDFDDKIFDFYSLFQECNDKFITQTKITKKYYKQYKQMLNIQLDLIYQQYPIFRETEIIAKQSLLLKKSEVDNLSAQQNQLQQQEQENINIFIQELKERRDNYFSEKLKSQIDNSLFNPAYQKKEQIVINLKLTNFLQFFYSLFFSSQFEQGIKGDNVNDSIWQDIKKAYTDIKENIFELINLKPDHKVREGLAITWCIRIIDNFFLLQILSYIWVFEKDQRVRNLLKNKELIEFQKHLFSQTMDILSGSIKDELKDRMQKLENLQQQMMLDRNQQKREQYQILLKKNYNELDESLDNISEMSEAMNISLILLKDISRDIKQIKVQIDQLQDCIDQIGEDVRKLRGKNYQELLTIRKQKILEQSKLSDIDSVYVQLNTIEYDPATGEKILYEDKETTQLLVDQRDDPKGEVNEFIWEDEIQKKKEKNILAKQLNNQYKISKKTIDKLRRNKKRKKMQCSFQEMLDLAKVKQLEELKNFFGNNKELTQNGFLSLYHYLLQRILSIIYLNRHQNLKIINLIIIKLER</sequence>
<evidence type="ECO:0000256" key="1">
    <source>
        <dbReference type="ARBA" id="ARBA00022574"/>
    </source>
</evidence>
<name>A0A8S1RQX5_9CILI</name>
<keyword evidence="2" id="KW-0677">Repeat</keyword>
<evidence type="ECO:0000313" key="4">
    <source>
        <dbReference type="EMBL" id="CAD8129700.1"/>
    </source>
</evidence>
<reference evidence="4" key="1">
    <citation type="submission" date="2021-01" db="EMBL/GenBank/DDBJ databases">
        <authorList>
            <consortium name="Genoscope - CEA"/>
            <person name="William W."/>
        </authorList>
    </citation>
    <scope>NUCLEOTIDE SEQUENCE</scope>
</reference>
<keyword evidence="1" id="KW-0853">WD repeat</keyword>
<evidence type="ECO:0000256" key="2">
    <source>
        <dbReference type="ARBA" id="ARBA00022737"/>
    </source>
</evidence>
<comment type="caution">
    <text evidence="4">The sequence shown here is derived from an EMBL/GenBank/DDBJ whole genome shotgun (WGS) entry which is preliminary data.</text>
</comment>
<evidence type="ECO:0000256" key="3">
    <source>
        <dbReference type="SAM" id="Coils"/>
    </source>
</evidence>
<accession>A0A8S1RQX5</accession>
<evidence type="ECO:0000313" key="5">
    <source>
        <dbReference type="Proteomes" id="UP000692954"/>
    </source>
</evidence>
<gene>
    <name evidence="4" type="ORF">PSON_ATCC_30995.1.T2380017</name>
</gene>
<dbReference type="PANTHER" id="PTHR44129">
    <property type="entry name" value="WD REPEAT-CONTAINING PROTEIN POP1"/>
    <property type="match status" value="1"/>
</dbReference>
<dbReference type="AlphaFoldDB" id="A0A8S1RQX5"/>
<feature type="coiled-coil region" evidence="3">
    <location>
        <begin position="371"/>
        <end position="402"/>
    </location>
</feature>